<keyword evidence="2" id="KW-1185">Reference proteome</keyword>
<dbReference type="AlphaFoldDB" id="A0A7E4VD89"/>
<name>A0A7E4VD89_PANRE</name>
<keyword evidence="1" id="KW-0732">Signal</keyword>
<dbReference type="WBParaSite" id="Pan_g19059.t1">
    <property type="protein sequence ID" value="Pan_g19059.t1"/>
    <property type="gene ID" value="Pan_g19059"/>
</dbReference>
<evidence type="ECO:0000313" key="2">
    <source>
        <dbReference type="Proteomes" id="UP000492821"/>
    </source>
</evidence>
<feature type="chain" id="PRO_5028835777" evidence="1">
    <location>
        <begin position="17"/>
        <end position="166"/>
    </location>
</feature>
<accession>A0A7E4VD89</accession>
<reference evidence="2" key="1">
    <citation type="journal article" date="2013" name="Genetics">
        <title>The draft genome and transcriptome of Panagrellus redivivus are shaped by the harsh demands of a free-living lifestyle.</title>
        <authorList>
            <person name="Srinivasan J."/>
            <person name="Dillman A.R."/>
            <person name="Macchietto M.G."/>
            <person name="Heikkinen L."/>
            <person name="Lakso M."/>
            <person name="Fracchia K.M."/>
            <person name="Antoshechkin I."/>
            <person name="Mortazavi A."/>
            <person name="Wong G."/>
            <person name="Sternberg P.W."/>
        </authorList>
    </citation>
    <scope>NUCLEOTIDE SEQUENCE [LARGE SCALE GENOMIC DNA]</scope>
    <source>
        <strain evidence="2">MT8872</strain>
    </source>
</reference>
<protein>
    <submittedName>
        <fullName evidence="3">C6 domain-containing protein</fullName>
    </submittedName>
</protein>
<evidence type="ECO:0000313" key="3">
    <source>
        <dbReference type="WBParaSite" id="Pan_g19059.t1"/>
    </source>
</evidence>
<evidence type="ECO:0000256" key="1">
    <source>
        <dbReference type="SAM" id="SignalP"/>
    </source>
</evidence>
<proteinExistence type="predicted"/>
<feature type="signal peptide" evidence="1">
    <location>
        <begin position="1"/>
        <end position="16"/>
    </location>
</feature>
<organism evidence="2 3">
    <name type="scientific">Panagrellus redivivus</name>
    <name type="common">Microworm</name>
    <dbReference type="NCBI Taxonomy" id="6233"/>
    <lineage>
        <taxon>Eukaryota</taxon>
        <taxon>Metazoa</taxon>
        <taxon>Ecdysozoa</taxon>
        <taxon>Nematoda</taxon>
        <taxon>Chromadorea</taxon>
        <taxon>Rhabditida</taxon>
        <taxon>Tylenchina</taxon>
        <taxon>Panagrolaimomorpha</taxon>
        <taxon>Panagrolaimoidea</taxon>
        <taxon>Panagrolaimidae</taxon>
        <taxon>Panagrellus</taxon>
    </lineage>
</organism>
<sequence>MTSVLATLLFLANGLAQSNACLATSAPTSTTTTPLCCAPLSTSNPPRVNAPDGTPGGALDECAVLRRIQRGECPTTAEIVCSAARGMSVDEVILQFLTGSTVVASATGTTRASATITCTADGYRVTNAAGNLVAFDAVSCTQRTLEGPDFTDYYASGSKSRASYYG</sequence>
<dbReference type="Proteomes" id="UP000492821">
    <property type="component" value="Unassembled WGS sequence"/>
</dbReference>
<reference evidence="3" key="2">
    <citation type="submission" date="2020-10" db="UniProtKB">
        <authorList>
            <consortium name="WormBaseParasite"/>
        </authorList>
    </citation>
    <scope>IDENTIFICATION</scope>
</reference>